<name>A0ACB9XCN8_CHAAC</name>
<evidence type="ECO:0000313" key="2">
    <source>
        <dbReference type="Proteomes" id="UP001057452"/>
    </source>
</evidence>
<reference evidence="1" key="1">
    <citation type="submission" date="2022-05" db="EMBL/GenBank/DDBJ databases">
        <title>Chromosome-level genome of Chaenocephalus aceratus.</title>
        <authorList>
            <person name="Park H."/>
        </authorList>
    </citation>
    <scope>NUCLEOTIDE SEQUENCE</scope>
    <source>
        <strain evidence="1">KU_202001</strain>
    </source>
</reference>
<protein>
    <submittedName>
        <fullName evidence="1">Uncharacterized protein</fullName>
    </submittedName>
</protein>
<sequence length="158" mass="17478">MSEASGLSYAVGSTVDGRPVLSAKLLPNRLTVWREDSFSQNPTVEQNVRPPSGKCQYVLASRLNSEAAQHPAVNQRASLCSALTKMYPSSKQPHPKTKTNSGCPGQGGRPAARRRVQVEGLPTSEVSHQTWWKRQRGSEGGRFPLKLKMLRQFRFLTC</sequence>
<organism evidence="1 2">
    <name type="scientific">Chaenocephalus aceratus</name>
    <name type="common">Blackfin icefish</name>
    <name type="synonym">Chaenichthys aceratus</name>
    <dbReference type="NCBI Taxonomy" id="36190"/>
    <lineage>
        <taxon>Eukaryota</taxon>
        <taxon>Metazoa</taxon>
        <taxon>Chordata</taxon>
        <taxon>Craniata</taxon>
        <taxon>Vertebrata</taxon>
        <taxon>Euteleostomi</taxon>
        <taxon>Actinopterygii</taxon>
        <taxon>Neopterygii</taxon>
        <taxon>Teleostei</taxon>
        <taxon>Neoteleostei</taxon>
        <taxon>Acanthomorphata</taxon>
        <taxon>Eupercaria</taxon>
        <taxon>Perciformes</taxon>
        <taxon>Notothenioidei</taxon>
        <taxon>Channichthyidae</taxon>
        <taxon>Chaenocephalus</taxon>
    </lineage>
</organism>
<dbReference type="Proteomes" id="UP001057452">
    <property type="component" value="Chromosome 7"/>
</dbReference>
<dbReference type="EMBL" id="CM043791">
    <property type="protein sequence ID" value="KAI4824218.1"/>
    <property type="molecule type" value="Genomic_DNA"/>
</dbReference>
<accession>A0ACB9XCN8</accession>
<evidence type="ECO:0000313" key="1">
    <source>
        <dbReference type="EMBL" id="KAI4824218.1"/>
    </source>
</evidence>
<proteinExistence type="predicted"/>
<gene>
    <name evidence="1" type="ORF">KUCAC02_012744</name>
</gene>
<keyword evidence="2" id="KW-1185">Reference proteome</keyword>
<comment type="caution">
    <text evidence="1">The sequence shown here is derived from an EMBL/GenBank/DDBJ whole genome shotgun (WGS) entry which is preliminary data.</text>
</comment>